<dbReference type="AlphaFoldDB" id="A0A6C0HGU1"/>
<sequence length="205" mass="21478">MIADIFGVLFLVGIGTYMWRSVPESKAPVFNIQDGKQRSLQAKGDAGLYIEKVRRRAVQQVGRLDPGKLRETRTQFGSATGIIETFMITGICDPLPCICPPDILFDGGGPGSEFCPASGNLDAGNNKTKVCEACPPDTLFDGGGTGANFKTIKGSGTLDAGNQPICESCPPDTIFDGGGTGSNFKPINGSGILDGKFHNTKACGI</sequence>
<reference evidence="1" key="1">
    <citation type="journal article" date="2020" name="Nature">
        <title>Giant virus diversity and host interactions through global metagenomics.</title>
        <authorList>
            <person name="Schulz F."/>
            <person name="Roux S."/>
            <person name="Paez-Espino D."/>
            <person name="Jungbluth S."/>
            <person name="Walsh D.A."/>
            <person name="Denef V.J."/>
            <person name="McMahon K.D."/>
            <person name="Konstantinidis K.T."/>
            <person name="Eloe-Fadrosh E.A."/>
            <person name="Kyrpides N.C."/>
            <person name="Woyke T."/>
        </authorList>
    </citation>
    <scope>NUCLEOTIDE SEQUENCE</scope>
    <source>
        <strain evidence="1">GVMAG-M-3300023179-99</strain>
    </source>
</reference>
<proteinExistence type="predicted"/>
<organism evidence="1">
    <name type="scientific">viral metagenome</name>
    <dbReference type="NCBI Taxonomy" id="1070528"/>
    <lineage>
        <taxon>unclassified sequences</taxon>
        <taxon>metagenomes</taxon>
        <taxon>organismal metagenomes</taxon>
    </lineage>
</organism>
<evidence type="ECO:0000313" key="1">
    <source>
        <dbReference type="EMBL" id="QHT79326.1"/>
    </source>
</evidence>
<accession>A0A6C0HGU1</accession>
<protein>
    <submittedName>
        <fullName evidence="1">Uncharacterized protein</fullName>
    </submittedName>
</protein>
<dbReference type="EMBL" id="MN739947">
    <property type="protein sequence ID" value="QHT79326.1"/>
    <property type="molecule type" value="Genomic_DNA"/>
</dbReference>
<name>A0A6C0HGU1_9ZZZZ</name>